<comment type="caution">
    <text evidence="8">The sequence shown here is derived from an EMBL/GenBank/DDBJ whole genome shotgun (WGS) entry which is preliminary data.</text>
</comment>
<name>A0A418ILC6_STAXY</name>
<evidence type="ECO:0000256" key="1">
    <source>
        <dbReference type="ARBA" id="ARBA00022598"/>
    </source>
</evidence>
<reference evidence="8 9" key="1">
    <citation type="journal article" date="2016" name="Front. Microbiol.">
        <title>Comprehensive Phylogenetic Analysis of Bovine Non-aureus Staphylococci Species Based on Whole-Genome Sequencing.</title>
        <authorList>
            <person name="Naushad S."/>
            <person name="Barkema H.W."/>
            <person name="Luby C."/>
            <person name="Condas L.A."/>
            <person name="Nobrega D.B."/>
            <person name="Carson D.A."/>
            <person name="De Buck J."/>
        </authorList>
    </citation>
    <scope>NUCLEOTIDE SEQUENCE [LARGE SCALE GENOMIC DNA]</scope>
    <source>
        <strain evidence="8 9">SNUC 102</strain>
    </source>
</reference>
<dbReference type="SUPFAM" id="SSF56059">
    <property type="entry name" value="Glutathione synthetase ATP-binding domain-like"/>
    <property type="match status" value="1"/>
</dbReference>
<dbReference type="PROSITE" id="PS00866">
    <property type="entry name" value="CPSASE_1"/>
    <property type="match status" value="1"/>
</dbReference>
<dbReference type="FunFam" id="3.40.50.20:FF:000010">
    <property type="entry name" value="Propionyl-CoA carboxylase subunit alpha"/>
    <property type="match status" value="1"/>
</dbReference>
<dbReference type="SMART" id="SM00878">
    <property type="entry name" value="Biotin_carb_C"/>
    <property type="match status" value="1"/>
</dbReference>
<evidence type="ECO:0000256" key="5">
    <source>
        <dbReference type="PROSITE-ProRule" id="PRU00409"/>
    </source>
</evidence>
<protein>
    <submittedName>
        <fullName evidence="8">Acetyl-CoA carboxylase biotin carboxylase subunit</fullName>
    </submittedName>
</protein>
<dbReference type="PROSITE" id="PS50979">
    <property type="entry name" value="BC"/>
    <property type="match status" value="1"/>
</dbReference>
<sequence>MYRCLIANRGEIAVRIIRACRELGIETVAIYALGDEKSLHVSLADQAVCIGDANPLESYLNQDRVISAAKITGADAIHPGYGFLSESSSFARKVEDNDIYFIGPTQKTMEMMGDKITARQTVDNAGVPIIPGSTKAVESIGEVQNIAQEIGYPLVLKAASGGGGKGIRIVKIEDMLAKSFKEAKSEGKKYFDDDRIYVEAFIPVAKHVEVQVIGDGNENYIHLGERDCSVQRKNQKLIEESPCAAITDEMRESMCLDAVKVAKASNYRSAGTIEYLVTKDAYYFIEMNARIQVEHTVTEMRANRDLLQAQLYLMQRGTLPFNQEDIIFDGHVIEARINAENPERQFQPSLGTVQSLHLPQGFNIRVDSLLYHGYTVSPNYDSLVAKVIVKSSTRQLAIKKLKVVLDEMVIDGFTTTADFLYAVLSYPLYAEGNAEEVDIKFLDRHQIIKEETK</sequence>
<dbReference type="OrthoDB" id="9807469at2"/>
<dbReference type="SUPFAM" id="SSF51246">
    <property type="entry name" value="Rudiment single hybrid motif"/>
    <property type="match status" value="1"/>
</dbReference>
<keyword evidence="3 5" id="KW-0067">ATP-binding</keyword>
<evidence type="ECO:0000259" key="7">
    <source>
        <dbReference type="PROSITE" id="PS50979"/>
    </source>
</evidence>
<dbReference type="GO" id="GO:0016874">
    <property type="term" value="F:ligase activity"/>
    <property type="evidence" value="ECO:0007669"/>
    <property type="project" value="UniProtKB-KW"/>
</dbReference>
<evidence type="ECO:0000313" key="9">
    <source>
        <dbReference type="Proteomes" id="UP000285567"/>
    </source>
</evidence>
<keyword evidence="9" id="KW-1185">Reference proteome</keyword>
<dbReference type="GO" id="GO:0005524">
    <property type="term" value="F:ATP binding"/>
    <property type="evidence" value="ECO:0007669"/>
    <property type="project" value="UniProtKB-UniRule"/>
</dbReference>
<dbReference type="Gene3D" id="3.30.470.20">
    <property type="entry name" value="ATP-grasp fold, B domain"/>
    <property type="match status" value="1"/>
</dbReference>
<dbReference type="RefSeq" id="WP_119604128.1">
    <property type="nucleotide sequence ID" value="NZ_QXUL01000065.1"/>
</dbReference>
<dbReference type="InterPro" id="IPR011764">
    <property type="entry name" value="Biotin_carboxylation_dom"/>
</dbReference>
<keyword evidence="2 5" id="KW-0547">Nucleotide-binding</keyword>
<dbReference type="GO" id="GO:0046872">
    <property type="term" value="F:metal ion binding"/>
    <property type="evidence" value="ECO:0007669"/>
    <property type="project" value="InterPro"/>
</dbReference>
<accession>A0A418ILC6</accession>
<evidence type="ECO:0000313" key="8">
    <source>
        <dbReference type="EMBL" id="RIN08745.1"/>
    </source>
</evidence>
<dbReference type="InterPro" id="IPR005481">
    <property type="entry name" value="BC-like_N"/>
</dbReference>
<evidence type="ECO:0000259" key="6">
    <source>
        <dbReference type="PROSITE" id="PS50975"/>
    </source>
</evidence>
<dbReference type="Proteomes" id="UP000285567">
    <property type="component" value="Unassembled WGS sequence"/>
</dbReference>
<dbReference type="InterPro" id="IPR005479">
    <property type="entry name" value="CPAse_ATP-bd"/>
</dbReference>
<feature type="domain" description="Biotin carboxylation" evidence="7">
    <location>
        <begin position="1"/>
        <end position="444"/>
    </location>
</feature>
<dbReference type="EMBL" id="QXUL01000065">
    <property type="protein sequence ID" value="RIN08745.1"/>
    <property type="molecule type" value="Genomic_DNA"/>
</dbReference>
<dbReference type="Pfam" id="PF02785">
    <property type="entry name" value="Biotin_carb_C"/>
    <property type="match status" value="1"/>
</dbReference>
<dbReference type="Pfam" id="PF00289">
    <property type="entry name" value="Biotin_carb_N"/>
    <property type="match status" value="1"/>
</dbReference>
<dbReference type="InterPro" id="IPR005482">
    <property type="entry name" value="Biotin_COase_C"/>
</dbReference>
<dbReference type="AlphaFoldDB" id="A0A418ILC6"/>
<dbReference type="InterPro" id="IPR016185">
    <property type="entry name" value="PreATP-grasp_dom_sf"/>
</dbReference>
<dbReference type="PROSITE" id="PS50975">
    <property type="entry name" value="ATP_GRASP"/>
    <property type="match status" value="1"/>
</dbReference>
<gene>
    <name evidence="8" type="ORF">BU097_11285</name>
</gene>
<feature type="domain" description="ATP-grasp" evidence="6">
    <location>
        <begin position="119"/>
        <end position="315"/>
    </location>
</feature>
<dbReference type="PROSITE" id="PS00867">
    <property type="entry name" value="CPSASE_2"/>
    <property type="match status" value="1"/>
</dbReference>
<evidence type="ECO:0000256" key="4">
    <source>
        <dbReference type="ARBA" id="ARBA00023267"/>
    </source>
</evidence>
<dbReference type="SUPFAM" id="SSF52440">
    <property type="entry name" value="PreATP-grasp domain"/>
    <property type="match status" value="1"/>
</dbReference>
<dbReference type="InterPro" id="IPR011761">
    <property type="entry name" value="ATP-grasp"/>
</dbReference>
<dbReference type="InterPro" id="IPR011054">
    <property type="entry name" value="Rudment_hybrid_motif"/>
</dbReference>
<dbReference type="Pfam" id="PF02786">
    <property type="entry name" value="CPSase_L_D2"/>
    <property type="match status" value="1"/>
</dbReference>
<evidence type="ECO:0000256" key="3">
    <source>
        <dbReference type="ARBA" id="ARBA00022840"/>
    </source>
</evidence>
<keyword evidence="4" id="KW-0092">Biotin</keyword>
<keyword evidence="1" id="KW-0436">Ligase</keyword>
<dbReference type="PANTHER" id="PTHR45007:SF1">
    <property type="entry name" value="CARBOXYLASE, PUTATIVE (AFU_ORTHOLOGUE AFUA_5G07570)-RELATED"/>
    <property type="match status" value="1"/>
</dbReference>
<evidence type="ECO:0000256" key="2">
    <source>
        <dbReference type="ARBA" id="ARBA00022741"/>
    </source>
</evidence>
<organism evidence="8 9">
    <name type="scientific">Staphylococcus xylosus</name>
    <dbReference type="NCBI Taxonomy" id="1288"/>
    <lineage>
        <taxon>Bacteria</taxon>
        <taxon>Bacillati</taxon>
        <taxon>Bacillota</taxon>
        <taxon>Bacilli</taxon>
        <taxon>Bacillales</taxon>
        <taxon>Staphylococcaceae</taxon>
        <taxon>Staphylococcus</taxon>
    </lineage>
</organism>
<dbReference type="FunFam" id="3.30.1490.20:FF:000003">
    <property type="entry name" value="acetyl-CoA carboxylase isoform X1"/>
    <property type="match status" value="1"/>
</dbReference>
<proteinExistence type="predicted"/>
<dbReference type="NCBIfam" id="NF006367">
    <property type="entry name" value="PRK08591.1"/>
    <property type="match status" value="1"/>
</dbReference>
<dbReference type="PANTHER" id="PTHR45007">
    <property type="entry name" value="CARBOXYLASE, PUTATIVE (AFU_ORTHOLOGUE AFUA_5G07570)-RELATED"/>
    <property type="match status" value="1"/>
</dbReference>